<dbReference type="PRINTS" id="PR00111">
    <property type="entry name" value="ABHYDROLASE"/>
</dbReference>
<reference evidence="2 3" key="1">
    <citation type="submission" date="2022-11" db="EMBL/GenBank/DDBJ databases">
        <title>Draft genome sequence of Saccharopolyspora sp. WRP15-2 isolated from rhizosphere soils of wild rice in Thailand.</title>
        <authorList>
            <person name="Duangmal K."/>
            <person name="Kammanee S."/>
            <person name="Muangham S."/>
        </authorList>
    </citation>
    <scope>NUCLEOTIDE SEQUENCE [LARGE SCALE GENOMIC DNA]</scope>
    <source>
        <strain evidence="2 3">WRP15-2</strain>
    </source>
</reference>
<dbReference type="InterPro" id="IPR050471">
    <property type="entry name" value="AB_hydrolase"/>
</dbReference>
<gene>
    <name evidence="2" type="ORF">OU415_12030</name>
</gene>
<proteinExistence type="predicted"/>
<dbReference type="RefSeq" id="WP_270948749.1">
    <property type="nucleotide sequence ID" value="NZ_JAQGLA010000013.1"/>
</dbReference>
<keyword evidence="2" id="KW-0378">Hydrolase</keyword>
<dbReference type="Pfam" id="PF00561">
    <property type="entry name" value="Abhydrolase_1"/>
    <property type="match status" value="1"/>
</dbReference>
<dbReference type="Gene3D" id="3.40.50.1820">
    <property type="entry name" value="alpha/beta hydrolase"/>
    <property type="match status" value="1"/>
</dbReference>
<name>A0ABT4UWT1_9PSEU</name>
<dbReference type="PANTHER" id="PTHR43433:SF1">
    <property type="entry name" value="BLL5160 PROTEIN"/>
    <property type="match status" value="1"/>
</dbReference>
<dbReference type="InterPro" id="IPR029058">
    <property type="entry name" value="AB_hydrolase_fold"/>
</dbReference>
<dbReference type="SUPFAM" id="SSF53474">
    <property type="entry name" value="alpha/beta-Hydrolases"/>
    <property type="match status" value="1"/>
</dbReference>
<dbReference type="PANTHER" id="PTHR43433">
    <property type="entry name" value="HYDROLASE, ALPHA/BETA FOLD FAMILY PROTEIN"/>
    <property type="match status" value="1"/>
</dbReference>
<accession>A0ABT4UWT1</accession>
<evidence type="ECO:0000259" key="1">
    <source>
        <dbReference type="Pfam" id="PF00561"/>
    </source>
</evidence>
<keyword evidence="3" id="KW-1185">Reference proteome</keyword>
<sequence>MIDRITAPDGTSLAYRVVGHGPRPLVLVHSLALDGSWFEPLAAELGDEFRCVLPDLRGHGASGGTPDSISLDALADDVALIAERLGLTRFPVVGISLGGMVAQALAHRHPDAVAAAVLMATTGAYDDNARAGALSRAEAARAPGGLAALADMTMTRWFGESHGSDPLIARARDQFLAGDPAIHGAFLEAMTAVGVFDVPTWVPARVIGGDDDVSTPRAVIENLHARIPHSQLRFAPGGHLAAFTHPAPVAALLQDFLESPSTHIDASKGARVV</sequence>
<evidence type="ECO:0000313" key="3">
    <source>
        <dbReference type="Proteomes" id="UP001210380"/>
    </source>
</evidence>
<dbReference type="EMBL" id="JAQGLA010000013">
    <property type="protein sequence ID" value="MDA3626167.1"/>
    <property type="molecule type" value="Genomic_DNA"/>
</dbReference>
<dbReference type="GO" id="GO:0016787">
    <property type="term" value="F:hydrolase activity"/>
    <property type="evidence" value="ECO:0007669"/>
    <property type="project" value="UniProtKB-KW"/>
</dbReference>
<feature type="domain" description="AB hydrolase-1" evidence="1">
    <location>
        <begin position="24"/>
        <end position="129"/>
    </location>
</feature>
<protein>
    <submittedName>
        <fullName evidence="2">Alpha/beta hydrolase</fullName>
    </submittedName>
</protein>
<dbReference type="Proteomes" id="UP001210380">
    <property type="component" value="Unassembled WGS sequence"/>
</dbReference>
<comment type="caution">
    <text evidence="2">The sequence shown here is derived from an EMBL/GenBank/DDBJ whole genome shotgun (WGS) entry which is preliminary data.</text>
</comment>
<organism evidence="2 3">
    <name type="scientific">Saccharopolyspora oryzae</name>
    <dbReference type="NCBI Taxonomy" id="2997343"/>
    <lineage>
        <taxon>Bacteria</taxon>
        <taxon>Bacillati</taxon>
        <taxon>Actinomycetota</taxon>
        <taxon>Actinomycetes</taxon>
        <taxon>Pseudonocardiales</taxon>
        <taxon>Pseudonocardiaceae</taxon>
        <taxon>Saccharopolyspora</taxon>
    </lineage>
</organism>
<dbReference type="InterPro" id="IPR000073">
    <property type="entry name" value="AB_hydrolase_1"/>
</dbReference>
<evidence type="ECO:0000313" key="2">
    <source>
        <dbReference type="EMBL" id="MDA3626167.1"/>
    </source>
</evidence>